<accession>A0A7X0UCJ8</accession>
<dbReference type="AlphaFoldDB" id="A0A7X0UCJ8"/>
<evidence type="ECO:0000313" key="2">
    <source>
        <dbReference type="Proteomes" id="UP000575083"/>
    </source>
</evidence>
<gene>
    <name evidence="1" type="ORF">HNP48_005892</name>
</gene>
<protein>
    <submittedName>
        <fullName evidence="1">Uncharacterized protein</fullName>
    </submittedName>
</protein>
<proteinExistence type="predicted"/>
<comment type="caution">
    <text evidence="1">The sequence shown here is derived from an EMBL/GenBank/DDBJ whole genome shotgun (WGS) entry which is preliminary data.</text>
</comment>
<dbReference type="Proteomes" id="UP000575083">
    <property type="component" value="Unassembled WGS sequence"/>
</dbReference>
<name>A0A7X0UCJ8_9BURK</name>
<dbReference type="RefSeq" id="WP_184863922.1">
    <property type="nucleotide sequence ID" value="NZ_JACHLK010000017.1"/>
</dbReference>
<evidence type="ECO:0000313" key="1">
    <source>
        <dbReference type="EMBL" id="MBB6563173.1"/>
    </source>
</evidence>
<keyword evidence="2" id="KW-1185">Reference proteome</keyword>
<sequence>MAMVTTEHRLRCSDSDSCWVTLERREQWSVVSVELSGGEVLNVGPEETFETEDEALEHARSWVCDHSGKVFN</sequence>
<organism evidence="1 2">
    <name type="scientific">Acidovorax soli</name>
    <dbReference type="NCBI Taxonomy" id="592050"/>
    <lineage>
        <taxon>Bacteria</taxon>
        <taxon>Pseudomonadati</taxon>
        <taxon>Pseudomonadota</taxon>
        <taxon>Betaproteobacteria</taxon>
        <taxon>Burkholderiales</taxon>
        <taxon>Comamonadaceae</taxon>
        <taxon>Acidovorax</taxon>
    </lineage>
</organism>
<reference evidence="1 2" key="1">
    <citation type="submission" date="2020-08" db="EMBL/GenBank/DDBJ databases">
        <title>Functional genomics of gut bacteria from endangered species of beetles.</title>
        <authorList>
            <person name="Carlos-Shanley C."/>
        </authorList>
    </citation>
    <scope>NUCLEOTIDE SEQUENCE [LARGE SCALE GENOMIC DNA]</scope>
    <source>
        <strain evidence="1 2">S00198</strain>
    </source>
</reference>
<dbReference type="EMBL" id="JACHLK010000017">
    <property type="protein sequence ID" value="MBB6563173.1"/>
    <property type="molecule type" value="Genomic_DNA"/>
</dbReference>